<evidence type="ECO:0000256" key="3">
    <source>
        <dbReference type="ARBA" id="ARBA00022692"/>
    </source>
</evidence>
<reference evidence="7" key="1">
    <citation type="journal article" date="2019" name="Int. J. Syst. Evol. Microbiol.">
        <title>The Global Catalogue of Microorganisms (GCM) 10K type strain sequencing project: providing services to taxonomists for standard genome sequencing and annotation.</title>
        <authorList>
            <consortium name="The Broad Institute Genomics Platform"/>
            <consortium name="The Broad Institute Genome Sequencing Center for Infectious Disease"/>
            <person name="Wu L."/>
            <person name="Ma J."/>
        </authorList>
    </citation>
    <scope>NUCLEOTIDE SEQUENCE [LARGE SCALE GENOMIC DNA]</scope>
    <source>
        <strain evidence="7">KCTC 52644</strain>
    </source>
</reference>
<accession>A0ABW5ZBE3</accession>
<gene>
    <name evidence="6" type="ORF">ACFSX9_15925</name>
</gene>
<dbReference type="EMBL" id="JBHUOL010000025">
    <property type="protein sequence ID" value="MFD2910219.1"/>
    <property type="molecule type" value="Genomic_DNA"/>
</dbReference>
<dbReference type="PANTHER" id="PTHR30026:SF20">
    <property type="entry name" value="OUTER MEMBRANE PROTEIN TOLC"/>
    <property type="match status" value="1"/>
</dbReference>
<dbReference type="InterPro" id="IPR051906">
    <property type="entry name" value="TolC-like"/>
</dbReference>
<evidence type="ECO:0000313" key="6">
    <source>
        <dbReference type="EMBL" id="MFD2910219.1"/>
    </source>
</evidence>
<evidence type="ECO:0000256" key="4">
    <source>
        <dbReference type="ARBA" id="ARBA00023136"/>
    </source>
</evidence>
<dbReference type="Gene3D" id="1.20.1600.10">
    <property type="entry name" value="Outer membrane efflux proteins (OEP)"/>
    <property type="match status" value="1"/>
</dbReference>
<dbReference type="PANTHER" id="PTHR30026">
    <property type="entry name" value="OUTER MEMBRANE PROTEIN TOLC"/>
    <property type="match status" value="1"/>
</dbReference>
<keyword evidence="5" id="KW-0998">Cell outer membrane</keyword>
<keyword evidence="3" id="KW-0812">Transmembrane</keyword>
<dbReference type="Proteomes" id="UP001597549">
    <property type="component" value="Unassembled WGS sequence"/>
</dbReference>
<keyword evidence="2" id="KW-1134">Transmembrane beta strand</keyword>
<evidence type="ECO:0000313" key="7">
    <source>
        <dbReference type="Proteomes" id="UP001597549"/>
    </source>
</evidence>
<organism evidence="6 7">
    <name type="scientific">Flavobacterium ardleyense</name>
    <dbReference type="NCBI Taxonomy" id="2038737"/>
    <lineage>
        <taxon>Bacteria</taxon>
        <taxon>Pseudomonadati</taxon>
        <taxon>Bacteroidota</taxon>
        <taxon>Flavobacteriia</taxon>
        <taxon>Flavobacteriales</taxon>
        <taxon>Flavobacteriaceae</taxon>
        <taxon>Flavobacterium</taxon>
    </lineage>
</organism>
<evidence type="ECO:0000256" key="2">
    <source>
        <dbReference type="ARBA" id="ARBA00022452"/>
    </source>
</evidence>
<dbReference type="SUPFAM" id="SSF56954">
    <property type="entry name" value="Outer membrane efflux proteins (OEP)"/>
    <property type="match status" value="1"/>
</dbReference>
<proteinExistence type="predicted"/>
<comment type="caution">
    <text evidence="6">The sequence shown here is derived from an EMBL/GenBank/DDBJ whole genome shotgun (WGS) entry which is preliminary data.</text>
</comment>
<sequence>MKQYISILFLFVMLPFFGQQKLTLEECQTAVTKNYPLAKQLDLYTQKGNFEKQAFEKGNLPKIDINAQATYQSDVIEFPFSMPNTSIKPLNKDQYRATLDVQQLIYNGGLIKANSELKDIQIQNVKQQVNVSLYQLKTKVNFSFMTVLLLQEQNELLSAKKELLTNKTKEVHSGVKNGMLLPSSEYVLQAELAKVNQTLAENNLNKHKEIQNLEKLTFTTISREIIFEKPTEFSTNQSRPELELFELQSQQLEVSKDLLSKSKLPKLNAFGQLGYGNPGLNMLDNSFQDFYIVGLKLNWNVFDWNKSKNEKASLEVAKELVQTEKETFETNIAIQLNEVQTEIEKLTLAIQSDTEIIELREKVLRASDSQLKNGAITSSDYLTELTQLFDAKSAQKIHEIQLHLAQLNYQIIKGN</sequence>
<comment type="subcellular location">
    <subcellularLocation>
        <location evidence="1">Cell outer membrane</location>
    </subcellularLocation>
</comment>
<keyword evidence="7" id="KW-1185">Reference proteome</keyword>
<evidence type="ECO:0000256" key="5">
    <source>
        <dbReference type="ARBA" id="ARBA00023237"/>
    </source>
</evidence>
<keyword evidence="4" id="KW-0472">Membrane</keyword>
<protein>
    <submittedName>
        <fullName evidence="6">TolC family protein</fullName>
    </submittedName>
</protein>
<evidence type="ECO:0000256" key="1">
    <source>
        <dbReference type="ARBA" id="ARBA00004442"/>
    </source>
</evidence>
<name>A0ABW5ZBE3_9FLAO</name>
<dbReference type="RefSeq" id="WP_379809497.1">
    <property type="nucleotide sequence ID" value="NZ_JBHUOL010000025.1"/>
</dbReference>